<evidence type="ECO:0000313" key="1">
    <source>
        <dbReference type="EMBL" id="TWI85861.1"/>
    </source>
</evidence>
<keyword evidence="2" id="KW-1185">Reference proteome</keyword>
<gene>
    <name evidence="1" type="ORF">IQ13_1030</name>
</gene>
<name>A0A562SX88_9BACT</name>
<accession>A0A562SX88</accession>
<dbReference type="OrthoDB" id="1524679at2"/>
<reference evidence="1 2" key="1">
    <citation type="journal article" date="2015" name="Stand. Genomic Sci.">
        <title>Genomic Encyclopedia of Bacterial and Archaeal Type Strains, Phase III: the genomes of soil and plant-associated and newly described type strains.</title>
        <authorList>
            <person name="Whitman W.B."/>
            <person name="Woyke T."/>
            <person name="Klenk H.P."/>
            <person name="Zhou Y."/>
            <person name="Lilburn T.G."/>
            <person name="Beck B.J."/>
            <person name="De Vos P."/>
            <person name="Vandamme P."/>
            <person name="Eisen J.A."/>
            <person name="Garrity G."/>
            <person name="Hugenholtz P."/>
            <person name="Kyrpides N.C."/>
        </authorList>
    </citation>
    <scope>NUCLEOTIDE SEQUENCE [LARGE SCALE GENOMIC DNA]</scope>
    <source>
        <strain evidence="1 2">CGMCC 1.7271</strain>
    </source>
</reference>
<dbReference type="InterPro" id="IPR009061">
    <property type="entry name" value="DNA-bd_dom_put_sf"/>
</dbReference>
<comment type="caution">
    <text evidence="1">The sequence shown here is derived from an EMBL/GenBank/DDBJ whole genome shotgun (WGS) entry which is preliminary data.</text>
</comment>
<evidence type="ECO:0000313" key="2">
    <source>
        <dbReference type="Proteomes" id="UP000316167"/>
    </source>
</evidence>
<evidence type="ECO:0008006" key="3">
    <source>
        <dbReference type="Google" id="ProtNLM"/>
    </source>
</evidence>
<dbReference type="RefSeq" id="WP_144884954.1">
    <property type="nucleotide sequence ID" value="NZ_VLLE01000002.1"/>
</dbReference>
<protein>
    <recommendedName>
        <fullName evidence="3">Helix-turn-helix protein</fullName>
    </recommendedName>
</protein>
<dbReference type="EMBL" id="VLLE01000002">
    <property type="protein sequence ID" value="TWI85861.1"/>
    <property type="molecule type" value="Genomic_DNA"/>
</dbReference>
<proteinExistence type="predicted"/>
<sequence>MAVNILTKEDLQQFKSELLTDIKALLQEAPNKPKKWLKSYEVRELLGISPGTLQNMQENEILIGSKIGGLMFFDHDDILALMAKNKKPLRR</sequence>
<organism evidence="1 2">
    <name type="scientific">Lacibacter cauensis</name>
    <dbReference type="NCBI Taxonomy" id="510947"/>
    <lineage>
        <taxon>Bacteria</taxon>
        <taxon>Pseudomonadati</taxon>
        <taxon>Bacteroidota</taxon>
        <taxon>Chitinophagia</taxon>
        <taxon>Chitinophagales</taxon>
        <taxon>Chitinophagaceae</taxon>
        <taxon>Lacibacter</taxon>
    </lineage>
</organism>
<dbReference type="AlphaFoldDB" id="A0A562SX88"/>
<dbReference type="SUPFAM" id="SSF46955">
    <property type="entry name" value="Putative DNA-binding domain"/>
    <property type="match status" value="1"/>
</dbReference>
<dbReference type="Proteomes" id="UP000316167">
    <property type="component" value="Unassembled WGS sequence"/>
</dbReference>